<dbReference type="SUPFAM" id="SSF53335">
    <property type="entry name" value="S-adenosyl-L-methionine-dependent methyltransferases"/>
    <property type="match status" value="1"/>
</dbReference>
<dbReference type="RefSeq" id="WP_206579714.1">
    <property type="nucleotide sequence ID" value="NZ_JAFKCT010000009.1"/>
</dbReference>
<keyword evidence="2" id="KW-0808">Transferase</keyword>
<dbReference type="EMBL" id="JAFKCT010000009">
    <property type="protein sequence ID" value="MBN7812942.1"/>
    <property type="molecule type" value="Genomic_DNA"/>
</dbReference>
<evidence type="ECO:0000256" key="2">
    <source>
        <dbReference type="ARBA" id="ARBA00022679"/>
    </source>
</evidence>
<accession>A0ABS3C7I8</accession>
<dbReference type="GO" id="GO:0032259">
    <property type="term" value="P:methylation"/>
    <property type="evidence" value="ECO:0007669"/>
    <property type="project" value="UniProtKB-KW"/>
</dbReference>
<organism evidence="3 4">
    <name type="scientific">Algoriphagus oliviformis</name>
    <dbReference type="NCBI Taxonomy" id="2811231"/>
    <lineage>
        <taxon>Bacteria</taxon>
        <taxon>Pseudomonadati</taxon>
        <taxon>Bacteroidota</taxon>
        <taxon>Cytophagia</taxon>
        <taxon>Cytophagales</taxon>
        <taxon>Cyclobacteriaceae</taxon>
        <taxon>Algoriphagus</taxon>
    </lineage>
</organism>
<dbReference type="Gene3D" id="3.40.50.150">
    <property type="entry name" value="Vaccinia Virus protein VP39"/>
    <property type="match status" value="1"/>
</dbReference>
<evidence type="ECO:0000313" key="3">
    <source>
        <dbReference type="EMBL" id="MBN7812942.1"/>
    </source>
</evidence>
<gene>
    <name evidence="3" type="ORF">J0A68_18440</name>
</gene>
<dbReference type="Proteomes" id="UP000664317">
    <property type="component" value="Unassembled WGS sequence"/>
</dbReference>
<evidence type="ECO:0000313" key="4">
    <source>
        <dbReference type="Proteomes" id="UP000664317"/>
    </source>
</evidence>
<keyword evidence="1 3" id="KW-0489">Methyltransferase</keyword>
<dbReference type="Pfam" id="PF04989">
    <property type="entry name" value="RMNT_CmcI"/>
    <property type="match status" value="1"/>
</dbReference>
<evidence type="ECO:0000256" key="1">
    <source>
        <dbReference type="ARBA" id="ARBA00022603"/>
    </source>
</evidence>
<dbReference type="InterPro" id="IPR007072">
    <property type="entry name" value="RNMT_CmcI"/>
</dbReference>
<keyword evidence="4" id="KW-1185">Reference proteome</keyword>
<proteinExistence type="predicted"/>
<comment type="caution">
    <text evidence="3">The sequence shown here is derived from an EMBL/GenBank/DDBJ whole genome shotgun (WGS) entry which is preliminary data.</text>
</comment>
<dbReference type="GO" id="GO:0008168">
    <property type="term" value="F:methyltransferase activity"/>
    <property type="evidence" value="ECO:0007669"/>
    <property type="project" value="UniProtKB-KW"/>
</dbReference>
<dbReference type="PANTHER" id="PTHR40048:SF1">
    <property type="entry name" value="RHAMNOSYL O-METHYLTRANSFERASE"/>
    <property type="match status" value="1"/>
</dbReference>
<dbReference type="InterPro" id="IPR029063">
    <property type="entry name" value="SAM-dependent_MTases_sf"/>
</dbReference>
<name>A0ABS3C7I8_9BACT</name>
<sequence>MKGLLRRFLYPQKTYSLKEIHEGHYKMEYRGVACQKCPFDYVLYQMIIHEVNPDLIIEIGTNKGGSTLYLADLLEINGNGIIHSIDISDNCSPLVKNHPRISLFHQGWEQYDRTLAAGFERVLVIEDSSHTYQNTLDVMSRFKDLVSVDSYLIVEDGIVEDLGWGKSYQGGPVKAIKEFMQTNSNFVVDLRWENFFGKRATFNTSGFLKKSQL</sequence>
<dbReference type="PANTHER" id="PTHR40048">
    <property type="entry name" value="RHAMNOSYL O-METHYLTRANSFERASE"/>
    <property type="match status" value="1"/>
</dbReference>
<protein>
    <submittedName>
        <fullName evidence="3">Class I SAM-dependent methyltransferase</fullName>
    </submittedName>
</protein>
<reference evidence="3 4" key="1">
    <citation type="submission" date="2021-03" db="EMBL/GenBank/DDBJ databases">
        <title>novel species isolated from a fishpond in China.</title>
        <authorList>
            <person name="Lu H."/>
            <person name="Cai Z."/>
        </authorList>
    </citation>
    <scope>NUCLEOTIDE SEQUENCE [LARGE SCALE GENOMIC DNA]</scope>
    <source>
        <strain evidence="3 4">H41</strain>
    </source>
</reference>